<keyword evidence="6" id="KW-1185">Reference proteome</keyword>
<dbReference type="Pfam" id="PF14498">
    <property type="entry name" value="Glyco_hyd_65N_2"/>
    <property type="match status" value="1"/>
</dbReference>
<protein>
    <submittedName>
        <fullName evidence="5">Glycoside hydrolase N-terminal domain-containing protein</fullName>
    </submittedName>
</protein>
<dbReference type="RefSeq" id="WP_234864231.1">
    <property type="nucleotide sequence ID" value="NZ_JAKEVY010000001.1"/>
</dbReference>
<dbReference type="Proteomes" id="UP001200145">
    <property type="component" value="Unassembled WGS sequence"/>
</dbReference>
<feature type="domain" description="Glycosyl hydrolase family 95 catalytic" evidence="4">
    <location>
        <begin position="308"/>
        <end position="715"/>
    </location>
</feature>
<keyword evidence="1" id="KW-0732">Signal</keyword>
<evidence type="ECO:0000259" key="3">
    <source>
        <dbReference type="Pfam" id="PF21307"/>
    </source>
</evidence>
<dbReference type="InterPro" id="IPR054363">
    <property type="entry name" value="GH95_cat"/>
</dbReference>
<dbReference type="InterPro" id="IPR049053">
    <property type="entry name" value="AFCA-like_C"/>
</dbReference>
<dbReference type="InterPro" id="IPR027414">
    <property type="entry name" value="GH95_N_dom"/>
</dbReference>
<dbReference type="GO" id="GO:0016787">
    <property type="term" value="F:hydrolase activity"/>
    <property type="evidence" value="ECO:0007669"/>
    <property type="project" value="UniProtKB-KW"/>
</dbReference>
<evidence type="ECO:0000313" key="6">
    <source>
        <dbReference type="Proteomes" id="UP001200145"/>
    </source>
</evidence>
<dbReference type="InterPro" id="IPR008928">
    <property type="entry name" value="6-hairpin_glycosidase_sf"/>
</dbReference>
<sequence length="799" mass="89951">MIKPIYSFCKAAAAALCFFVFGGIAVKGQEAGTGLRLWYKKPARDWNEALPVGNGRMGAMVFGDAVRERIQLNEESLWAGSKVEADADGAEWLPNIRKKLLEGDIRSAMELSEKGLKSDPLRIRSYQPVGDIYIDFFKNTRSLPELSEYRRELDLGTGIARTEYSYAGIRLTREVFASAVDNIIVVRLSSSVPGKLTFRLSLNREQDASVVPSAKDELLMQGQVLDLPAVESGPAGPHMKFAARVWGMNKGGSLQAINNSIFVEGADEAVFYLTAATDYNFEALNYDRSIDPARQCAAILEKARQRDYASIKQDHIREHSAIFNRLSLSLGQEDKDTIPTDLRLKAVKEGKEDKGLAVLQFQYGRYLLMGSSRKPGVLPANLQGIWNKDMEAAWNSDFHTNINLQMNYWPADNCNLSELFQPFTNLTNKLRGPGRITASKTFQSKGWTVNHLTDVFGRTAIADGVGWGTFPMGGPWMALQVWDHYLFTRDRQYLEQEAWPIIKESAEFVLGFLVKDKNGQWVTAPSNSPENTYRLPNGEQYMLTYGATMDIQIITALVDACLEAGKLLGEDKVLLAQWEKVRKELPPVRVSKRYGTIQEWIEDYEEVEPGHRHISHLFGLYPAAQITPEQPELFEAARKTIERRHQFAEKGQGFYTGWSKAWSVNMYARLLDGDAAWKNILDMQRYLTLPNLFDNHPPFQIDGNFGFTAGVAEMLLQSHNGLHFLPALPNAWKEGDVKGLKARGNILVDISWQDGQLQEVKLVSPISQKVRIKYGNLNKTVVLKEGKPFSLNQHLLKKK</sequence>
<feature type="domain" description="Alpha fucosidase A-like C-terminal" evidence="3">
    <location>
        <begin position="717"/>
        <end position="787"/>
    </location>
</feature>
<dbReference type="InterPro" id="IPR013780">
    <property type="entry name" value="Glyco_hydro_b"/>
</dbReference>
<dbReference type="EMBL" id="JAKEVY010000001">
    <property type="protein sequence ID" value="MCF1713703.1"/>
    <property type="molecule type" value="Genomic_DNA"/>
</dbReference>
<dbReference type="PANTHER" id="PTHR31084">
    <property type="entry name" value="ALPHA-L-FUCOSIDASE 2"/>
    <property type="match status" value="1"/>
</dbReference>
<dbReference type="InterPro" id="IPR016518">
    <property type="entry name" value="Alpha-L-fucosidase"/>
</dbReference>
<feature type="domain" description="Glycosyl hydrolase family 95 N-terminal" evidence="2">
    <location>
        <begin position="37"/>
        <end position="280"/>
    </location>
</feature>
<gene>
    <name evidence="5" type="ORF">L0U88_03545</name>
</gene>
<evidence type="ECO:0000259" key="4">
    <source>
        <dbReference type="Pfam" id="PF22124"/>
    </source>
</evidence>
<dbReference type="SUPFAM" id="SSF48208">
    <property type="entry name" value="Six-hairpin glycosidases"/>
    <property type="match status" value="1"/>
</dbReference>
<name>A0ABS9BEY9_9BACT</name>
<feature type="signal peptide" evidence="1">
    <location>
        <begin position="1"/>
        <end position="25"/>
    </location>
</feature>
<proteinExistence type="predicted"/>
<dbReference type="Gene3D" id="2.60.40.1180">
    <property type="entry name" value="Golgi alpha-mannosidase II"/>
    <property type="match status" value="1"/>
</dbReference>
<evidence type="ECO:0000313" key="5">
    <source>
        <dbReference type="EMBL" id="MCF1713703.1"/>
    </source>
</evidence>
<dbReference type="InterPro" id="IPR012341">
    <property type="entry name" value="6hp_glycosidase-like_sf"/>
</dbReference>
<dbReference type="PIRSF" id="PIRSF007663">
    <property type="entry name" value="UCP007663"/>
    <property type="match status" value="1"/>
</dbReference>
<reference evidence="5 6" key="1">
    <citation type="submission" date="2022-01" db="EMBL/GenBank/DDBJ databases">
        <title>Flavihumibacter sp. nov., isolated from sediment of a river.</title>
        <authorList>
            <person name="Liu H."/>
        </authorList>
    </citation>
    <scope>NUCLEOTIDE SEQUENCE [LARGE SCALE GENOMIC DNA]</scope>
    <source>
        <strain evidence="5 6">RY-1</strain>
    </source>
</reference>
<dbReference type="PANTHER" id="PTHR31084:SF0">
    <property type="entry name" value="ALPHA-L-FUCOSIDASE 2"/>
    <property type="match status" value="1"/>
</dbReference>
<feature type="chain" id="PRO_5045562631" evidence="1">
    <location>
        <begin position="26"/>
        <end position="799"/>
    </location>
</feature>
<accession>A0ABS9BEY9</accession>
<dbReference type="Pfam" id="PF21307">
    <property type="entry name" value="Glyco_hydro_95_C"/>
    <property type="match status" value="1"/>
</dbReference>
<evidence type="ECO:0000256" key="1">
    <source>
        <dbReference type="SAM" id="SignalP"/>
    </source>
</evidence>
<evidence type="ECO:0000259" key="2">
    <source>
        <dbReference type="Pfam" id="PF14498"/>
    </source>
</evidence>
<comment type="caution">
    <text evidence="5">The sequence shown here is derived from an EMBL/GenBank/DDBJ whole genome shotgun (WGS) entry which is preliminary data.</text>
</comment>
<organism evidence="5 6">
    <name type="scientific">Flavihumibacter fluminis</name>
    <dbReference type="NCBI Taxonomy" id="2909236"/>
    <lineage>
        <taxon>Bacteria</taxon>
        <taxon>Pseudomonadati</taxon>
        <taxon>Bacteroidota</taxon>
        <taxon>Chitinophagia</taxon>
        <taxon>Chitinophagales</taxon>
        <taxon>Chitinophagaceae</taxon>
        <taxon>Flavihumibacter</taxon>
    </lineage>
</organism>
<dbReference type="Gene3D" id="2.70.98.50">
    <property type="entry name" value="putative glycoside hydrolase family protein from bacillus halodurans"/>
    <property type="match status" value="1"/>
</dbReference>
<dbReference type="Pfam" id="PF22124">
    <property type="entry name" value="Glyco_hydro_95_cat"/>
    <property type="match status" value="1"/>
</dbReference>
<dbReference type="Gene3D" id="1.50.10.10">
    <property type="match status" value="1"/>
</dbReference>
<keyword evidence="5" id="KW-0378">Hydrolase</keyword>